<evidence type="ECO:0008006" key="4">
    <source>
        <dbReference type="Google" id="ProtNLM"/>
    </source>
</evidence>
<proteinExistence type="inferred from homology"/>
<dbReference type="AlphaFoldDB" id="A0A381YNI6"/>
<evidence type="ECO:0000256" key="1">
    <source>
        <dbReference type="ARBA" id="ARBA00006484"/>
    </source>
</evidence>
<dbReference type="SUPFAM" id="SSF51735">
    <property type="entry name" value="NAD(P)-binding Rossmann-fold domains"/>
    <property type="match status" value="1"/>
</dbReference>
<comment type="similarity">
    <text evidence="1">Belongs to the short-chain dehydrogenases/reductases (SDR) family.</text>
</comment>
<sequence length="174" mass="19759">MPDIEYETASRSNGYQLDTNEGQHKLAEYYINGNFDVFINNSAIWKFQQVMIAESIFNAMELAERKGHIINIGSTADTGVKGRSWRYPTEKKALKAYNRDLTYKAMGGSNIKTTLISPGSLTTPSVMKKHPDRKLIDVEYIAELVVWAINQPEYINVNELSIDPIQYGTYAREV</sequence>
<gene>
    <name evidence="3" type="ORF">METZ01_LOCUS131442</name>
</gene>
<protein>
    <recommendedName>
        <fullName evidence="4">NAD(P)-binding domain-containing protein</fullName>
    </recommendedName>
</protein>
<name>A0A381YNI6_9ZZZZ</name>
<dbReference type="PANTHER" id="PTHR43115">
    <property type="entry name" value="DEHYDROGENASE/REDUCTASE SDR FAMILY MEMBER 11"/>
    <property type="match status" value="1"/>
</dbReference>
<accession>A0A381YNI6</accession>
<keyword evidence="2" id="KW-0560">Oxidoreductase</keyword>
<dbReference type="InterPro" id="IPR002347">
    <property type="entry name" value="SDR_fam"/>
</dbReference>
<dbReference type="PANTHER" id="PTHR43115:SF4">
    <property type="entry name" value="DEHYDROGENASE_REDUCTASE SDR FAMILY MEMBER 11"/>
    <property type="match status" value="1"/>
</dbReference>
<reference evidence="3" key="1">
    <citation type="submission" date="2018-05" db="EMBL/GenBank/DDBJ databases">
        <authorList>
            <person name="Lanie J.A."/>
            <person name="Ng W.-L."/>
            <person name="Kazmierczak K.M."/>
            <person name="Andrzejewski T.M."/>
            <person name="Davidsen T.M."/>
            <person name="Wayne K.J."/>
            <person name="Tettelin H."/>
            <person name="Glass J.I."/>
            <person name="Rusch D."/>
            <person name="Podicherti R."/>
            <person name="Tsui H.-C.T."/>
            <person name="Winkler M.E."/>
        </authorList>
    </citation>
    <scope>NUCLEOTIDE SEQUENCE</scope>
</reference>
<dbReference type="Gene3D" id="3.40.50.720">
    <property type="entry name" value="NAD(P)-binding Rossmann-like Domain"/>
    <property type="match status" value="1"/>
</dbReference>
<dbReference type="PRINTS" id="PR00081">
    <property type="entry name" value="GDHRDH"/>
</dbReference>
<organism evidence="3">
    <name type="scientific">marine metagenome</name>
    <dbReference type="NCBI Taxonomy" id="408172"/>
    <lineage>
        <taxon>unclassified sequences</taxon>
        <taxon>metagenomes</taxon>
        <taxon>ecological metagenomes</taxon>
    </lineage>
</organism>
<dbReference type="GO" id="GO:0016491">
    <property type="term" value="F:oxidoreductase activity"/>
    <property type="evidence" value="ECO:0007669"/>
    <property type="project" value="UniProtKB-KW"/>
</dbReference>
<dbReference type="EMBL" id="UINC01018662">
    <property type="protein sequence ID" value="SVA78588.1"/>
    <property type="molecule type" value="Genomic_DNA"/>
</dbReference>
<evidence type="ECO:0000256" key="2">
    <source>
        <dbReference type="ARBA" id="ARBA00023002"/>
    </source>
</evidence>
<evidence type="ECO:0000313" key="3">
    <source>
        <dbReference type="EMBL" id="SVA78588.1"/>
    </source>
</evidence>
<dbReference type="InterPro" id="IPR036291">
    <property type="entry name" value="NAD(P)-bd_dom_sf"/>
</dbReference>